<evidence type="ECO:0000313" key="3">
    <source>
        <dbReference type="Proteomes" id="UP000186756"/>
    </source>
</evidence>
<dbReference type="EMBL" id="MSTQ01000007">
    <property type="protein sequence ID" value="OLU02590.1"/>
    <property type="molecule type" value="Genomic_DNA"/>
</dbReference>
<organism evidence="2 3">
    <name type="scientific">Pseudomonas reinekei</name>
    <dbReference type="NCBI Taxonomy" id="395598"/>
    <lineage>
        <taxon>Bacteria</taxon>
        <taxon>Pseudomonadati</taxon>
        <taxon>Pseudomonadota</taxon>
        <taxon>Gammaproteobacteria</taxon>
        <taxon>Pseudomonadales</taxon>
        <taxon>Pseudomonadaceae</taxon>
        <taxon>Pseudomonas</taxon>
    </lineage>
</organism>
<name>A0A1Q9WUZ7_PSERE</name>
<dbReference type="OrthoDB" id="6928930at2"/>
<proteinExistence type="predicted"/>
<reference evidence="2" key="1">
    <citation type="submission" date="2017-01" db="EMBL/GenBank/DDBJ databases">
        <authorList>
            <person name="Mah S.A."/>
            <person name="Swanson W.J."/>
            <person name="Moy G.W."/>
            <person name="Vacquier V.D."/>
        </authorList>
    </citation>
    <scope>NUCLEOTIDE SEQUENCE [LARGE SCALE GENOMIC DNA]</scope>
    <source>
        <strain evidence="2">MT1</strain>
    </source>
</reference>
<keyword evidence="3" id="KW-1185">Reference proteome</keyword>
<accession>A0A1Q9WUZ7</accession>
<evidence type="ECO:0000313" key="2">
    <source>
        <dbReference type="EMBL" id="OLU02590.1"/>
    </source>
</evidence>
<comment type="caution">
    <text evidence="2">The sequence shown here is derived from an EMBL/GenBank/DDBJ whole genome shotgun (WGS) entry which is preliminary data.</text>
</comment>
<dbReference type="Proteomes" id="UP000460142">
    <property type="component" value="Unassembled WGS sequence"/>
</dbReference>
<dbReference type="EMBL" id="VZPS01000006">
    <property type="protein sequence ID" value="KAB0485738.1"/>
    <property type="molecule type" value="Genomic_DNA"/>
</dbReference>
<dbReference type="RefSeq" id="WP_075946990.1">
    <property type="nucleotide sequence ID" value="NZ_LT629709.1"/>
</dbReference>
<dbReference type="AlphaFoldDB" id="A0A1Q9WUZ7"/>
<gene>
    <name evidence="2" type="ORF">BVK86_14035</name>
    <name evidence="1" type="ORF">F7R15_12175</name>
</gene>
<evidence type="ECO:0000313" key="1">
    <source>
        <dbReference type="EMBL" id="KAB0485738.1"/>
    </source>
</evidence>
<evidence type="ECO:0000313" key="4">
    <source>
        <dbReference type="Proteomes" id="UP000460142"/>
    </source>
</evidence>
<protein>
    <submittedName>
        <fullName evidence="2">Uncharacterized protein</fullName>
    </submittedName>
</protein>
<reference evidence="1 4" key="3">
    <citation type="submission" date="2019-09" db="EMBL/GenBank/DDBJ databases">
        <title>Draft genome sequences of 48 bacterial type strains from the CCUG.</title>
        <authorList>
            <person name="Tunovic T."/>
            <person name="Pineiro-Iglesias B."/>
            <person name="Unosson C."/>
            <person name="Inganas E."/>
            <person name="Ohlen M."/>
            <person name="Cardew S."/>
            <person name="Jensie-Markopoulos S."/>
            <person name="Salva-Serra F."/>
            <person name="Jaen-Luchoro D."/>
            <person name="Karlsson R."/>
            <person name="Svensson-Stadler L."/>
            <person name="Chun J."/>
            <person name="Moore E."/>
        </authorList>
    </citation>
    <scope>NUCLEOTIDE SEQUENCE [LARGE SCALE GENOMIC DNA]</scope>
    <source>
        <strain evidence="1 4">CCUG 53116</strain>
    </source>
</reference>
<reference evidence="3" key="2">
    <citation type="submission" date="2017-01" db="EMBL/GenBank/DDBJ databases">
        <authorList>
            <person name="Poblete-Castro I."/>
        </authorList>
    </citation>
    <scope>NUCLEOTIDE SEQUENCE [LARGE SCALE GENOMIC DNA]</scope>
    <source>
        <strain evidence="3">DSM 18361 / CCUG 53116 / MT1</strain>
    </source>
</reference>
<dbReference type="Proteomes" id="UP000186756">
    <property type="component" value="Unassembled WGS sequence"/>
</dbReference>
<sequence length="108" mass="11969">MRYAYEGPATVTVIAMYRGRVPAELSTLEFPVVVSCVGSDRARIEYGHYLQGPKGANVLRLVLPGGHMMQGSIIDGRNEPLGGWLEFDVEEHELAVDQPANLNGWQWI</sequence>